<sequence length="276" mass="28116">MRTLASAILGLLAVLLTAAAFCGAWLNTNVVTESGFVALGAPLAEDEAFQRELASSLATEAAASADVPEPLADLVTPVITSAVENVQALPDYPEAWSESLRRSHALTFSAENGGEPSGNLTLDVAPLVGLVTETVGSELNVDVPAPEQVPVQIGGAGHPDLLRNVERAGEAWPVLALAAAAAAILALLTARRRSTTFALMGLGAALAGAVLWFGAERIPEQVSAQQFSSPVASAFANAFAGQAAASLSAWTVALMLAGAAVFVVGLLLRGLSAARR</sequence>
<evidence type="ECO:0000313" key="3">
    <source>
        <dbReference type="EMBL" id="UON91363.1"/>
    </source>
</evidence>
<protein>
    <recommendedName>
        <fullName evidence="6">Integral membrane protein</fullName>
    </recommendedName>
</protein>
<evidence type="ECO:0000313" key="2">
    <source>
        <dbReference type="EMBL" id="MCC3272804.1"/>
    </source>
</evidence>
<evidence type="ECO:0000256" key="1">
    <source>
        <dbReference type="SAM" id="Phobius"/>
    </source>
</evidence>
<keyword evidence="4" id="KW-1185">Reference proteome</keyword>
<evidence type="ECO:0000313" key="5">
    <source>
        <dbReference type="Proteomes" id="UP001155145"/>
    </source>
</evidence>
<evidence type="ECO:0008006" key="6">
    <source>
        <dbReference type="Google" id="ProtNLM"/>
    </source>
</evidence>
<feature type="transmembrane region" description="Helical" evidence="1">
    <location>
        <begin position="247"/>
        <end position="268"/>
    </location>
</feature>
<dbReference type="EMBL" id="JAJFZT010000005">
    <property type="protein sequence ID" value="MCC3272804.1"/>
    <property type="molecule type" value="Genomic_DNA"/>
</dbReference>
<proteinExistence type="predicted"/>
<keyword evidence="1" id="KW-0812">Transmembrane</keyword>
<dbReference type="AlphaFoldDB" id="A0A9X1SBF7"/>
<reference evidence="2" key="1">
    <citation type="submission" date="2021-10" db="EMBL/GenBank/DDBJ databases">
        <title>Novel species in genus Arthrobacter.</title>
        <authorList>
            <person name="Liu Y."/>
        </authorList>
    </citation>
    <scope>NUCLEOTIDE SEQUENCE</scope>
    <source>
        <strain evidence="4">zg-Y462</strain>
        <strain evidence="2">Zg-Y462</strain>
    </source>
</reference>
<evidence type="ECO:0000313" key="4">
    <source>
        <dbReference type="Proteomes" id="UP000829758"/>
    </source>
</evidence>
<keyword evidence="1" id="KW-0472">Membrane</keyword>
<dbReference type="EMBL" id="CP094984">
    <property type="protein sequence ID" value="UON91363.1"/>
    <property type="molecule type" value="Genomic_DNA"/>
</dbReference>
<organism evidence="2 5">
    <name type="scientific">Arthrobacter zhangbolii</name>
    <dbReference type="NCBI Taxonomy" id="2886936"/>
    <lineage>
        <taxon>Bacteria</taxon>
        <taxon>Bacillati</taxon>
        <taxon>Actinomycetota</taxon>
        <taxon>Actinomycetes</taxon>
        <taxon>Micrococcales</taxon>
        <taxon>Micrococcaceae</taxon>
        <taxon>Arthrobacter</taxon>
    </lineage>
</organism>
<dbReference type="Proteomes" id="UP000829758">
    <property type="component" value="Chromosome"/>
</dbReference>
<name>A0A9X1SBF7_9MICC</name>
<dbReference type="Proteomes" id="UP001155145">
    <property type="component" value="Unassembled WGS sequence"/>
</dbReference>
<feature type="transmembrane region" description="Helical" evidence="1">
    <location>
        <begin position="171"/>
        <end position="190"/>
    </location>
</feature>
<keyword evidence="1" id="KW-1133">Transmembrane helix</keyword>
<dbReference type="RefSeq" id="WP_227928831.1">
    <property type="nucleotide sequence ID" value="NZ_CP094984.1"/>
</dbReference>
<feature type="transmembrane region" description="Helical" evidence="1">
    <location>
        <begin position="197"/>
        <end position="215"/>
    </location>
</feature>
<gene>
    <name evidence="2" type="ORF">LJ755_08680</name>
    <name evidence="3" type="ORF">MUK71_12240</name>
</gene>
<accession>A0A9X1SBF7</accession>